<dbReference type="STRING" id="914237.A0A1E1LA33"/>
<reference evidence="8" key="1">
    <citation type="submission" date="2016-03" db="EMBL/GenBank/DDBJ databases">
        <authorList>
            <person name="Ploux O."/>
        </authorList>
    </citation>
    <scope>NUCLEOTIDE SEQUENCE [LARGE SCALE GENOMIC DNA]</scope>
    <source>
        <strain evidence="8">UK7</strain>
    </source>
</reference>
<dbReference type="InterPro" id="IPR021858">
    <property type="entry name" value="Fun_TF"/>
</dbReference>
<evidence type="ECO:0000256" key="5">
    <source>
        <dbReference type="SAM" id="MobiDB-lite"/>
    </source>
</evidence>
<keyword evidence="8" id="KW-1185">Reference proteome</keyword>
<comment type="caution">
    <text evidence="7">The sequence shown here is derived from an EMBL/GenBank/DDBJ whole genome shotgun (WGS) entry which is preliminary data.</text>
</comment>
<gene>
    <name evidence="7" type="ORF">RCO7_09727</name>
</gene>
<dbReference type="InterPro" id="IPR050675">
    <property type="entry name" value="OAF3"/>
</dbReference>
<dbReference type="EMBL" id="FJUW01000042">
    <property type="protein sequence ID" value="CZT07430.1"/>
    <property type="molecule type" value="Genomic_DNA"/>
</dbReference>
<protein>
    <recommendedName>
        <fullName evidence="6">Zn(2)-C6 fungal-type domain-containing protein</fullName>
    </recommendedName>
</protein>
<dbReference type="Gene3D" id="4.10.240.10">
    <property type="entry name" value="Zn(2)-C6 fungal-type DNA-binding domain"/>
    <property type="match status" value="1"/>
</dbReference>
<feature type="region of interest" description="Disordered" evidence="5">
    <location>
        <begin position="67"/>
        <end position="93"/>
    </location>
</feature>
<feature type="compositionally biased region" description="Basic residues" evidence="5">
    <location>
        <begin position="1"/>
        <end position="10"/>
    </location>
</feature>
<name>A0A1E1LA33_9HELO</name>
<proteinExistence type="predicted"/>
<dbReference type="GO" id="GO:0008270">
    <property type="term" value="F:zinc ion binding"/>
    <property type="evidence" value="ECO:0007669"/>
    <property type="project" value="InterPro"/>
</dbReference>
<keyword evidence="3" id="KW-0804">Transcription</keyword>
<dbReference type="InterPro" id="IPR001138">
    <property type="entry name" value="Zn2Cys6_DnaBD"/>
</dbReference>
<dbReference type="Pfam" id="PF00172">
    <property type="entry name" value="Zn_clus"/>
    <property type="match status" value="1"/>
</dbReference>
<dbReference type="InterPro" id="IPR036864">
    <property type="entry name" value="Zn2-C6_fun-type_DNA-bd_sf"/>
</dbReference>
<evidence type="ECO:0000313" key="8">
    <source>
        <dbReference type="Proteomes" id="UP000178129"/>
    </source>
</evidence>
<evidence type="ECO:0000256" key="2">
    <source>
        <dbReference type="ARBA" id="ARBA00023125"/>
    </source>
</evidence>
<keyword evidence="1" id="KW-0805">Transcription regulation</keyword>
<dbReference type="PROSITE" id="PS00463">
    <property type="entry name" value="ZN2_CY6_FUNGAL_1"/>
    <property type="match status" value="1"/>
</dbReference>
<feature type="region of interest" description="Disordered" evidence="5">
    <location>
        <begin position="1"/>
        <end position="25"/>
    </location>
</feature>
<keyword evidence="4" id="KW-0539">Nucleus</keyword>
<feature type="domain" description="Zn(2)-C6 fungal-type" evidence="6">
    <location>
        <begin position="29"/>
        <end position="57"/>
    </location>
</feature>
<sequence>MPPKKSKARAKQAQQFTASPRPRTHSFTGCLTCRERHVKCDLREPSCHNCLRLKVLCEGYSRKYTWVPPRTSEPGPRTSATQVSEEVEESQSSRRVLYSDEERMAMAVQMRDECCIDASFLDLDRVLKELQDKITDTNELLRIGPFSVFPAASRPTPLPTSESPPSVEVEINQDLDRVEQTEIVSPPDLDLSMAQFTWDELDDLPVWDALDTALITFSRFPSNFGSVNGDGSGDWAPMITSPSCFDRHDAEIVEVAGHLVSGTIESTGGFDLITGLSSSHNSQIGSDKKPADLPSIMQMPNTANMSKIPPEARLLLDYYSSQVIRLMSMSPIKKPPWKTIHLPCAMGALAELLVYGEASSFAKMALFYALLSISAFHMSFGNNKDSEEARYWKRKGAAHKATAQEYLRSSLDGTLPKAARGKYKEILMSMLSMVTIGVFSGDMQDSQIYLAESESLIRNFGLPKPVKSLKVSKLHHIFSYLKIIHESTSLKENDAGTENSNDTCDPTLVQMALNQETSNTLTHTTNSRLAYIEDEENEELEEDPLFVSIYQMPTTLLSLIAQTSSLCKQLESMDSFTPSFTRRCQIIEDRIFRWKAPANLSLTTQFGGDLSNSPDAVAKEIAAHLVTATYQALIVHFQRQIRNTNPRVLQHYVTSAADHLLAQEQLKQSLKICHTPFPWPGFIVGCEAYDVSARQKIDLYLKTVRCYNVASVMEVERVVYEVWRRQDLGRNDRRWEDVLKDWGTQIVLT</sequence>
<keyword evidence="2" id="KW-0238">DNA-binding</keyword>
<evidence type="ECO:0000256" key="3">
    <source>
        <dbReference type="ARBA" id="ARBA00023163"/>
    </source>
</evidence>
<dbReference type="PROSITE" id="PS50048">
    <property type="entry name" value="ZN2_CY6_FUNGAL_2"/>
    <property type="match status" value="1"/>
</dbReference>
<dbReference type="Pfam" id="PF11951">
    <property type="entry name" value="Fungal_trans_2"/>
    <property type="match status" value="1"/>
</dbReference>
<dbReference type="PANTHER" id="PTHR31069">
    <property type="entry name" value="OLEATE-ACTIVATED TRANSCRIPTION FACTOR 1-RELATED"/>
    <property type="match status" value="1"/>
</dbReference>
<evidence type="ECO:0000259" key="6">
    <source>
        <dbReference type="PROSITE" id="PS50048"/>
    </source>
</evidence>
<dbReference type="GO" id="GO:0003677">
    <property type="term" value="F:DNA binding"/>
    <property type="evidence" value="ECO:0007669"/>
    <property type="project" value="UniProtKB-KW"/>
</dbReference>
<dbReference type="FunCoup" id="A0A1E1LA33">
    <property type="interactions" value="243"/>
</dbReference>
<dbReference type="AlphaFoldDB" id="A0A1E1LA33"/>
<evidence type="ECO:0000256" key="4">
    <source>
        <dbReference type="ARBA" id="ARBA00023242"/>
    </source>
</evidence>
<evidence type="ECO:0000313" key="7">
    <source>
        <dbReference type="EMBL" id="CZT07430.1"/>
    </source>
</evidence>
<dbReference type="SUPFAM" id="SSF57701">
    <property type="entry name" value="Zn2/Cys6 DNA-binding domain"/>
    <property type="match status" value="1"/>
</dbReference>
<dbReference type="SMART" id="SM00066">
    <property type="entry name" value="GAL4"/>
    <property type="match status" value="1"/>
</dbReference>
<dbReference type="CDD" id="cd00067">
    <property type="entry name" value="GAL4"/>
    <property type="match status" value="1"/>
</dbReference>
<dbReference type="InParanoid" id="A0A1E1LA33"/>
<dbReference type="GO" id="GO:0000981">
    <property type="term" value="F:DNA-binding transcription factor activity, RNA polymerase II-specific"/>
    <property type="evidence" value="ECO:0007669"/>
    <property type="project" value="InterPro"/>
</dbReference>
<organism evidence="7 8">
    <name type="scientific">Rhynchosporium graminicola</name>
    <dbReference type="NCBI Taxonomy" id="2792576"/>
    <lineage>
        <taxon>Eukaryota</taxon>
        <taxon>Fungi</taxon>
        <taxon>Dikarya</taxon>
        <taxon>Ascomycota</taxon>
        <taxon>Pezizomycotina</taxon>
        <taxon>Leotiomycetes</taxon>
        <taxon>Helotiales</taxon>
        <taxon>Ploettnerulaceae</taxon>
        <taxon>Rhynchosporium</taxon>
    </lineage>
</organism>
<dbReference type="Proteomes" id="UP000178129">
    <property type="component" value="Unassembled WGS sequence"/>
</dbReference>
<accession>A0A1E1LA33</accession>
<dbReference type="PANTHER" id="PTHR31069:SF32">
    <property type="entry name" value="ARGININE METABOLISM REGULATION PROTEIN II"/>
    <property type="match status" value="1"/>
</dbReference>
<evidence type="ECO:0000256" key="1">
    <source>
        <dbReference type="ARBA" id="ARBA00023015"/>
    </source>
</evidence>